<dbReference type="PANTHER" id="PTHR43334:SF1">
    <property type="entry name" value="3-HYDROXYPROPIONATE--COA LIGASE [ADP-FORMING]"/>
    <property type="match status" value="1"/>
</dbReference>
<feature type="domain" description="N-acetyltransferase" evidence="5">
    <location>
        <begin position="20"/>
        <end position="192"/>
    </location>
</feature>
<dbReference type="GO" id="GO:0005524">
    <property type="term" value="F:ATP binding"/>
    <property type="evidence" value="ECO:0007669"/>
    <property type="project" value="UniProtKB-KW"/>
</dbReference>
<evidence type="ECO:0000313" key="6">
    <source>
        <dbReference type="EMBL" id="APT92650.1"/>
    </source>
</evidence>
<evidence type="ECO:0000313" key="7">
    <source>
        <dbReference type="Proteomes" id="UP000185491"/>
    </source>
</evidence>
<dbReference type="KEGG" id="cpho:CPHO_06805"/>
<accession>A0A1L7D3G6</accession>
<dbReference type="Pfam" id="PF13607">
    <property type="entry name" value="Succ_CoA_lig"/>
    <property type="match status" value="1"/>
</dbReference>
<dbReference type="CDD" id="cd04301">
    <property type="entry name" value="NAT_SF"/>
    <property type="match status" value="1"/>
</dbReference>
<keyword evidence="2" id="KW-0547">Nucleotide-binding</keyword>
<dbReference type="Gene3D" id="3.30.1490.20">
    <property type="entry name" value="ATP-grasp fold, A domain"/>
    <property type="match status" value="1"/>
</dbReference>
<sequence length="875" mass="93621">MTAPLEKWEADVILNDGGIASLRHIAPGDEDAIRRFYDRVSDRSKYLRFFSTHPELTDTDMQRWFGTEGYGAYDKVTLVMEERGEIVAVAGYELVKALLPARVGDVSFLVQDSHQGRGVGPIFLEHLAEIGREGKVERFFAEMLTQNRGMIQVFKRAGYSVTPELEDGFITVDFTIAPNENSREVMERRELRAEANSIKRLLSPSSVALVGDMSALRTLTPSLLQGGYSGQLHILTSPEASGLEALRALNSDVDLVLVDHLPEDIAQLMEAAAAKNATGVVVVAQNSNTGINSTQAREIVSTARDYGLRALGPAALGLINTGAGVNLNASPAPQPRAGHVGLFAQSGGVATLALSQAIAQGCGISSFIGAGSFADVTGNDVMQFWSEDPATKVCLLTPDTIGNPRKFFRVLRRLSLEKHVVVFLPSRALRTARHYEQHGLSQASPQALDEVIRQTGAMVVTRRDTMYNIAQILSRQPLPNGNRVAVISNSAGLVEQMQHASLRFDLVPHPRTVLGEPVAAIAAAVQEALDDPTVDAVLAAVVEVGQPVLNTAYAELSGMAAHTAKPLIASFVGFGQPQEDFSGPESQGQLPTCATYADGLEALAAIIDNERKRSTARPSPEDETATGDKTRSRQVVEQILADQPAGRWATDDEAAEILSAYGLNLVAWQAVDSLEEATATAKDMGWNVVLKSVNPVLRGRPELPTIVRNIQDAESMAQAWETLGQLTAALQDGDVGALMPVVQPMVASGTSLTVSAIEDPVVGPILSAGISGIPSEILGDKTWRVPPLRRVDARGMLDELTAAPLLNGVGGTKPSRLDTVEDVLMRVAALKDDNPQIVEVELSPVIAGSADTHIVGARLRIAPLSTQRDPLARSL</sequence>
<reference evidence="6 7" key="1">
    <citation type="submission" date="2014-08" db="EMBL/GenBank/DDBJ databases">
        <title>Complete genome sequence of Corynebacterium phocae M408/89/1(T)(=DSM 44612(T)), isolated from the common seal (Phoca vitulina).</title>
        <authorList>
            <person name="Ruckert C."/>
            <person name="Albersmeier A."/>
            <person name="Winkler A."/>
            <person name="Kalinowski J."/>
        </authorList>
    </citation>
    <scope>NUCLEOTIDE SEQUENCE [LARGE SCALE GENOMIC DNA]</scope>
    <source>
        <strain evidence="6 7">M408/89/1</strain>
    </source>
</reference>
<dbReference type="Pfam" id="PF00583">
    <property type="entry name" value="Acetyltransf_1"/>
    <property type="match status" value="1"/>
</dbReference>
<evidence type="ECO:0000256" key="1">
    <source>
        <dbReference type="ARBA" id="ARBA00022598"/>
    </source>
</evidence>
<name>A0A1L7D3G6_9CORY</name>
<keyword evidence="7" id="KW-1185">Reference proteome</keyword>
<organism evidence="6 7">
    <name type="scientific">Corynebacterium phocae</name>
    <dbReference type="NCBI Taxonomy" id="161895"/>
    <lineage>
        <taxon>Bacteria</taxon>
        <taxon>Bacillati</taxon>
        <taxon>Actinomycetota</taxon>
        <taxon>Actinomycetes</taxon>
        <taxon>Mycobacteriales</taxon>
        <taxon>Corynebacteriaceae</taxon>
        <taxon>Corynebacterium</taxon>
    </lineage>
</organism>
<dbReference type="OrthoDB" id="190266at2"/>
<dbReference type="InterPro" id="IPR000182">
    <property type="entry name" value="GNAT_dom"/>
</dbReference>
<dbReference type="InterPro" id="IPR016102">
    <property type="entry name" value="Succinyl-CoA_synth-like"/>
</dbReference>
<dbReference type="Gene3D" id="3.30.470.20">
    <property type="entry name" value="ATP-grasp fold, B domain"/>
    <property type="match status" value="1"/>
</dbReference>
<proteinExistence type="predicted"/>
<dbReference type="SUPFAM" id="SSF51735">
    <property type="entry name" value="NAD(P)-binding Rossmann-fold domains"/>
    <property type="match status" value="1"/>
</dbReference>
<dbReference type="STRING" id="161895.CPHO_06805"/>
<dbReference type="EMBL" id="CP009249">
    <property type="protein sequence ID" value="APT92650.1"/>
    <property type="molecule type" value="Genomic_DNA"/>
</dbReference>
<dbReference type="Gene3D" id="3.40.50.720">
    <property type="entry name" value="NAD(P)-binding Rossmann-like Domain"/>
    <property type="match status" value="1"/>
</dbReference>
<evidence type="ECO:0000256" key="4">
    <source>
        <dbReference type="SAM" id="MobiDB-lite"/>
    </source>
</evidence>
<dbReference type="InterPro" id="IPR036291">
    <property type="entry name" value="NAD(P)-bd_dom_sf"/>
</dbReference>
<dbReference type="InterPro" id="IPR051538">
    <property type="entry name" value="Acyl-CoA_Synth/Transferase"/>
</dbReference>
<dbReference type="InterPro" id="IPR032875">
    <property type="entry name" value="Succ_CoA_lig_flav_dom"/>
</dbReference>
<dbReference type="Proteomes" id="UP000185491">
    <property type="component" value="Chromosome"/>
</dbReference>
<keyword evidence="3" id="KW-0067">ATP-binding</keyword>
<protein>
    <submittedName>
        <fullName evidence="6">CoA-binding protein</fullName>
    </submittedName>
</protein>
<dbReference type="GO" id="GO:0016747">
    <property type="term" value="F:acyltransferase activity, transferring groups other than amino-acyl groups"/>
    <property type="evidence" value="ECO:0007669"/>
    <property type="project" value="InterPro"/>
</dbReference>
<feature type="region of interest" description="Disordered" evidence="4">
    <location>
        <begin position="609"/>
        <end position="634"/>
    </location>
</feature>
<dbReference type="GO" id="GO:0016874">
    <property type="term" value="F:ligase activity"/>
    <property type="evidence" value="ECO:0007669"/>
    <property type="project" value="UniProtKB-KW"/>
</dbReference>
<evidence type="ECO:0000259" key="5">
    <source>
        <dbReference type="PROSITE" id="PS51186"/>
    </source>
</evidence>
<evidence type="ECO:0000256" key="2">
    <source>
        <dbReference type="ARBA" id="ARBA00022741"/>
    </source>
</evidence>
<dbReference type="Gene3D" id="3.40.50.261">
    <property type="entry name" value="Succinyl-CoA synthetase domains"/>
    <property type="match status" value="2"/>
</dbReference>
<dbReference type="PROSITE" id="PS51186">
    <property type="entry name" value="GNAT"/>
    <property type="match status" value="1"/>
</dbReference>
<dbReference type="PANTHER" id="PTHR43334">
    <property type="entry name" value="ACETATE--COA LIGASE [ADP-FORMING]"/>
    <property type="match status" value="1"/>
</dbReference>
<dbReference type="InterPro" id="IPR013815">
    <property type="entry name" value="ATP_grasp_subdomain_1"/>
</dbReference>
<dbReference type="InterPro" id="IPR016181">
    <property type="entry name" value="Acyl_CoA_acyltransferase"/>
</dbReference>
<keyword evidence="1" id="KW-0436">Ligase</keyword>
<dbReference type="AlphaFoldDB" id="A0A1L7D3G6"/>
<gene>
    <name evidence="6" type="ORF">CPHO_06805</name>
</gene>
<dbReference type="SUPFAM" id="SSF56059">
    <property type="entry name" value="Glutathione synthetase ATP-binding domain-like"/>
    <property type="match status" value="1"/>
</dbReference>
<dbReference type="SUPFAM" id="SSF52210">
    <property type="entry name" value="Succinyl-CoA synthetase domains"/>
    <property type="match status" value="2"/>
</dbReference>
<evidence type="ECO:0000256" key="3">
    <source>
        <dbReference type="ARBA" id="ARBA00022840"/>
    </source>
</evidence>
<dbReference type="RefSeq" id="WP_075734337.1">
    <property type="nucleotide sequence ID" value="NZ_CP009249.1"/>
</dbReference>
<dbReference type="SUPFAM" id="SSF55729">
    <property type="entry name" value="Acyl-CoA N-acyltransferases (Nat)"/>
    <property type="match status" value="1"/>
</dbReference>
<dbReference type="Pfam" id="PF13549">
    <property type="entry name" value="ATP-grasp_5"/>
    <property type="match status" value="1"/>
</dbReference>
<dbReference type="Gene3D" id="3.40.630.30">
    <property type="match status" value="1"/>
</dbReference>